<reference evidence="4" key="1">
    <citation type="journal article" date="2013" name="Genome Announc.">
        <title>Draft genome sequence of the ascomycete Phaeoacremonium aleophilum strain UCR-PA7, a causal agent of the esca disease complex in grapevines.</title>
        <authorList>
            <person name="Blanco-Ulate B."/>
            <person name="Rolshausen P."/>
            <person name="Cantu D."/>
        </authorList>
    </citation>
    <scope>NUCLEOTIDE SEQUENCE [LARGE SCALE GENOMIC DNA]</scope>
    <source>
        <strain evidence="4">UCR-PA7</strain>
    </source>
</reference>
<feature type="domain" description="Amidohydrolase-related" evidence="2">
    <location>
        <begin position="481"/>
        <end position="751"/>
    </location>
</feature>
<dbReference type="Proteomes" id="UP000014074">
    <property type="component" value="Unassembled WGS sequence"/>
</dbReference>
<dbReference type="InterPro" id="IPR032466">
    <property type="entry name" value="Metal_Hydrolase"/>
</dbReference>
<dbReference type="SUPFAM" id="SSF51556">
    <property type="entry name" value="Metallo-dependent hydrolases"/>
    <property type="match status" value="1"/>
</dbReference>
<gene>
    <name evidence="3" type="ORF">UCRPA7_4523</name>
</gene>
<proteinExistence type="predicted"/>
<dbReference type="eggNOG" id="KOG1211">
    <property type="taxonomic scope" value="Eukaryota"/>
</dbReference>
<accession>R8BKT8</accession>
<feature type="domain" description="Amidase" evidence="1">
    <location>
        <begin position="129"/>
        <end position="369"/>
    </location>
</feature>
<dbReference type="EMBL" id="KB933120">
    <property type="protein sequence ID" value="EON99926.1"/>
    <property type="molecule type" value="Genomic_DNA"/>
</dbReference>
<dbReference type="AlphaFoldDB" id="R8BKT8"/>
<dbReference type="InterPro" id="IPR006680">
    <property type="entry name" value="Amidohydro-rel"/>
</dbReference>
<dbReference type="SUPFAM" id="SSF75304">
    <property type="entry name" value="Amidase signature (AS) enzymes"/>
    <property type="match status" value="1"/>
</dbReference>
<evidence type="ECO:0000259" key="1">
    <source>
        <dbReference type="Pfam" id="PF01425"/>
    </source>
</evidence>
<evidence type="ECO:0000313" key="4">
    <source>
        <dbReference type="Proteomes" id="UP000014074"/>
    </source>
</evidence>
<dbReference type="PANTHER" id="PTHR42678:SF34">
    <property type="entry name" value="OS04G0183300 PROTEIN"/>
    <property type="match status" value="1"/>
</dbReference>
<dbReference type="Pfam" id="PF04909">
    <property type="entry name" value="Amidohydro_2"/>
    <property type="match status" value="1"/>
</dbReference>
<evidence type="ECO:0000259" key="2">
    <source>
        <dbReference type="Pfam" id="PF04909"/>
    </source>
</evidence>
<dbReference type="PANTHER" id="PTHR42678">
    <property type="entry name" value="AMIDASE"/>
    <property type="match status" value="1"/>
</dbReference>
<keyword evidence="4" id="KW-1185">Reference proteome</keyword>
<protein>
    <submittedName>
        <fullName evidence="3">Putative amidase protein</fullName>
    </submittedName>
</protein>
<dbReference type="Gene3D" id="3.20.20.140">
    <property type="entry name" value="Metal-dependent hydrolases"/>
    <property type="match status" value="1"/>
</dbReference>
<dbReference type="RefSeq" id="XP_007915267.1">
    <property type="nucleotide sequence ID" value="XM_007917076.1"/>
</dbReference>
<dbReference type="Pfam" id="PF01425">
    <property type="entry name" value="Amidase"/>
    <property type="match status" value="2"/>
</dbReference>
<dbReference type="GO" id="GO:0016787">
    <property type="term" value="F:hydrolase activity"/>
    <property type="evidence" value="ECO:0007669"/>
    <property type="project" value="InterPro"/>
</dbReference>
<evidence type="ECO:0000313" key="3">
    <source>
        <dbReference type="EMBL" id="EON99926.1"/>
    </source>
</evidence>
<name>R8BKT8_PHAM7</name>
<organism evidence="3 4">
    <name type="scientific">Phaeoacremonium minimum (strain UCR-PA7)</name>
    <name type="common">Esca disease fungus</name>
    <name type="synonym">Togninia minima</name>
    <dbReference type="NCBI Taxonomy" id="1286976"/>
    <lineage>
        <taxon>Eukaryota</taxon>
        <taxon>Fungi</taxon>
        <taxon>Dikarya</taxon>
        <taxon>Ascomycota</taxon>
        <taxon>Pezizomycotina</taxon>
        <taxon>Sordariomycetes</taxon>
        <taxon>Sordariomycetidae</taxon>
        <taxon>Togniniales</taxon>
        <taxon>Togniniaceae</taxon>
        <taxon>Phaeoacremonium</taxon>
    </lineage>
</organism>
<dbReference type="Gene3D" id="3.90.1300.10">
    <property type="entry name" value="Amidase signature (AS) domain"/>
    <property type="match status" value="2"/>
</dbReference>
<feature type="domain" description="Amidase" evidence="1">
    <location>
        <begin position="56"/>
        <end position="128"/>
    </location>
</feature>
<dbReference type="GeneID" id="19324983"/>
<dbReference type="InterPro" id="IPR023631">
    <property type="entry name" value="Amidase_dom"/>
</dbReference>
<dbReference type="OrthoDB" id="2832284at2759"/>
<dbReference type="HOGENOM" id="CLU_366083_0_0_1"/>
<dbReference type="KEGG" id="tmn:UCRPA7_4523"/>
<sequence length="762" mass="81978">MATVKRLVVAASLAWLGFSSVVLSLTVKGKEFPSLIDVTIDDLQGGLETGLFTSVDLVNAYIARIQEVNSTLNVVTELNPDALLIAAELDAARANGTTLGTLHGIPILIKNNIATKDKMNNTAGSWALTSGSIVSPSQKNNLVGIKPTVGLTSRHLVIPISSHQDTIGPMARTVKDAAIILKAIAGVDPKDNYTLAIPHCGKIPDYVAACDAGALKGARIGIPYNVVSTITASPELTAYYEAIELMRSEGAVIVDANFTVPNPTTSSIVLQADFISDLAAYLAELTYNPNMITSLADLRAFTQSFPLEDYPDRNTATWDAALSLGYNNSDIRFWQALQQNYYYGGEGGLLGAVARNNLDALILPTSSSAGRAAIVGAPIVTVPLGFYPANTAVTTSSRGLVTRGPKIPFGLSFLGGKFTEATLIGLAYAFEQKTLVRNQEWDAEAHLKLMSSVGIRKSILSISSPGTGLYPLTPEKSVELTRRCNDFAADLKRQYPEKFGFWAGLPLPLIDESLQEAERALRDGGADGIGLLTNYQGHYLGDPIFDPVFEYLDQKGAIIFVHPTSPCTCHADTGQDINGASSRPSYQPATPLFPPYPNPMFEFFFDTARVATNLLLRHVPRRFPNLRFIIPHAGGGFAPLLSRVTRFSGLVPEAFPGDSGVSALSEDEARALFQERFYFDLAGVVFPGQLEGMMATMGVGADRLLYGSDFPFTQAGGVRALAAEMDEGLQRLVGNERVEDVYFKNAEGLLRSAWSCDAKQKT</sequence>
<dbReference type="InterPro" id="IPR036928">
    <property type="entry name" value="AS_sf"/>
</dbReference>